<dbReference type="InterPro" id="IPR014942">
    <property type="entry name" value="AbiEii"/>
</dbReference>
<evidence type="ECO:0008006" key="2">
    <source>
        <dbReference type="Google" id="ProtNLM"/>
    </source>
</evidence>
<dbReference type="Pfam" id="PF08843">
    <property type="entry name" value="AbiEii"/>
    <property type="match status" value="1"/>
</dbReference>
<comment type="caution">
    <text evidence="1">The sequence shown here is derived from an EMBL/GenBank/DDBJ whole genome shotgun (WGS) entry which is preliminary data.</text>
</comment>
<reference evidence="1" key="1">
    <citation type="journal article" date="2014" name="Front. Microbiol.">
        <title>High frequency of phylogenetically diverse reductive dehalogenase-homologous genes in deep subseafloor sedimentary metagenomes.</title>
        <authorList>
            <person name="Kawai M."/>
            <person name="Futagami T."/>
            <person name="Toyoda A."/>
            <person name="Takaki Y."/>
            <person name="Nishi S."/>
            <person name="Hori S."/>
            <person name="Arai W."/>
            <person name="Tsubouchi T."/>
            <person name="Morono Y."/>
            <person name="Uchiyama I."/>
            <person name="Ito T."/>
            <person name="Fujiyama A."/>
            <person name="Inagaki F."/>
            <person name="Takami H."/>
        </authorList>
    </citation>
    <scope>NUCLEOTIDE SEQUENCE</scope>
    <source>
        <strain evidence="1">Expedition CK06-06</strain>
    </source>
</reference>
<gene>
    <name evidence="1" type="ORF">S03H2_17275</name>
</gene>
<feature type="non-terminal residue" evidence="1">
    <location>
        <position position="187"/>
    </location>
</feature>
<protein>
    <recommendedName>
        <fullName evidence="2">Nucleotidyl transferase AbiEii/AbiGii toxin family protein</fullName>
    </recommendedName>
</protein>
<accession>X1GMB9</accession>
<sequence length="187" mass="21810">MSEIPSKKYFQSKSTETGFIRDPLEKVYRLCNLLKDLPNIPTINKKLALKGGTAVQLGYFGFKRLSVNVDFNFIGSLDRDEMEADRKEIRTILDDLFREHGYIHDPPTSHYAEEQFFLYYRNSMGNRDKIKFEINYVDRLPSLPLEKRLLEHPFELIGDVNVLTYPAEELFAGKIRACLERATPRDI</sequence>
<organism evidence="1">
    <name type="scientific">marine sediment metagenome</name>
    <dbReference type="NCBI Taxonomy" id="412755"/>
    <lineage>
        <taxon>unclassified sequences</taxon>
        <taxon>metagenomes</taxon>
        <taxon>ecological metagenomes</taxon>
    </lineage>
</organism>
<dbReference type="AlphaFoldDB" id="X1GMB9"/>
<dbReference type="EMBL" id="BARU01008895">
    <property type="protein sequence ID" value="GAH45965.1"/>
    <property type="molecule type" value="Genomic_DNA"/>
</dbReference>
<dbReference type="Gene3D" id="3.10.450.620">
    <property type="entry name" value="JHP933, nucleotidyltransferase-like core domain"/>
    <property type="match status" value="1"/>
</dbReference>
<name>X1GMB9_9ZZZZ</name>
<proteinExistence type="predicted"/>
<evidence type="ECO:0000313" key="1">
    <source>
        <dbReference type="EMBL" id="GAH45965.1"/>
    </source>
</evidence>